<protein>
    <recommendedName>
        <fullName evidence="2">Aminotransferase-like plant mobile domain-containing protein</fullName>
    </recommendedName>
</protein>
<organism evidence="3">
    <name type="scientific">Sesamum latifolium</name>
    <dbReference type="NCBI Taxonomy" id="2727402"/>
    <lineage>
        <taxon>Eukaryota</taxon>
        <taxon>Viridiplantae</taxon>
        <taxon>Streptophyta</taxon>
        <taxon>Embryophyta</taxon>
        <taxon>Tracheophyta</taxon>
        <taxon>Spermatophyta</taxon>
        <taxon>Magnoliopsida</taxon>
        <taxon>eudicotyledons</taxon>
        <taxon>Gunneridae</taxon>
        <taxon>Pentapetalae</taxon>
        <taxon>asterids</taxon>
        <taxon>lamiids</taxon>
        <taxon>Lamiales</taxon>
        <taxon>Pedaliaceae</taxon>
        <taxon>Sesamum</taxon>
    </lineage>
</organism>
<keyword evidence="1" id="KW-0175">Coiled coil</keyword>
<dbReference type="EMBL" id="JACGWN010000006">
    <property type="protein sequence ID" value="KAL0446205.1"/>
    <property type="molecule type" value="Genomic_DNA"/>
</dbReference>
<comment type="caution">
    <text evidence="3">The sequence shown here is derived from an EMBL/GenBank/DDBJ whole genome shotgun (WGS) entry which is preliminary data.</text>
</comment>
<proteinExistence type="predicted"/>
<evidence type="ECO:0000256" key="1">
    <source>
        <dbReference type="SAM" id="Coils"/>
    </source>
</evidence>
<evidence type="ECO:0000313" key="3">
    <source>
        <dbReference type="EMBL" id="KAL0446205.1"/>
    </source>
</evidence>
<dbReference type="PANTHER" id="PTHR36607:SF23">
    <property type="entry name" value="AMINOTRANSFERASE-LIKE PLANT MOBILE DOMAIN-CONTAINING PROTEIN"/>
    <property type="match status" value="1"/>
</dbReference>
<feature type="coiled-coil region" evidence="1">
    <location>
        <begin position="324"/>
        <end position="400"/>
    </location>
</feature>
<accession>A0AAW2X1R7</accession>
<dbReference type="PANTHER" id="PTHR36607">
    <property type="entry name" value="1,2-DIHYDROXY-3-KETO-5-METHYLTHIOPENTENE DIOXYGENASE 4"/>
    <property type="match status" value="1"/>
</dbReference>
<dbReference type="AlphaFoldDB" id="A0AAW2X1R7"/>
<reference evidence="3" key="2">
    <citation type="journal article" date="2024" name="Plant">
        <title>Genomic evolution and insights into agronomic trait innovations of Sesamum species.</title>
        <authorList>
            <person name="Miao H."/>
            <person name="Wang L."/>
            <person name="Qu L."/>
            <person name="Liu H."/>
            <person name="Sun Y."/>
            <person name="Le M."/>
            <person name="Wang Q."/>
            <person name="Wei S."/>
            <person name="Zheng Y."/>
            <person name="Lin W."/>
            <person name="Duan Y."/>
            <person name="Cao H."/>
            <person name="Xiong S."/>
            <person name="Wang X."/>
            <person name="Wei L."/>
            <person name="Li C."/>
            <person name="Ma Q."/>
            <person name="Ju M."/>
            <person name="Zhao R."/>
            <person name="Li G."/>
            <person name="Mu C."/>
            <person name="Tian Q."/>
            <person name="Mei H."/>
            <person name="Zhang T."/>
            <person name="Gao T."/>
            <person name="Zhang H."/>
        </authorList>
    </citation>
    <scope>NUCLEOTIDE SEQUENCE</scope>
    <source>
        <strain evidence="3">KEN1</strain>
    </source>
</reference>
<sequence>MTSMMASGRQVNLAIPVLMSIYEGLNTIATSPRPSHTSLSFSIHLVYAWLAYYFKTHYPVWQGLRGPKMTRFSGEGGAKYYDPREARKQIHKAKFVSWACNMIIKNKPFKFIDNSNAEEFEHNYLLAICSSYLTVRQGNKFIIELYSPHRFGHQFGYYQDVPGTLTYDSHTASLEEGLRYWRLYVLSKSSSKAWFPYLPTNAKKFCSEAYIAWWAKIGTVATGIVTEKGSEELIPLKATKASGSRSSLADFVAELEDEVQSIDASEESQTSQKTIVGPNSLATTPPFVMGLKRKQPPRPTVVSVFEGESAYDEARSLSSEKLSKSLLEQQLKEAKDHLRDAQIKASEEASKVQSTMTKLEHIEKEIIDLKEQRTSLCATLKEQKQLSHDAQAKVYEIEEEYCST</sequence>
<name>A0AAW2X1R7_9LAMI</name>
<gene>
    <name evidence="3" type="ORF">Slati_1748400</name>
</gene>
<dbReference type="InterPro" id="IPR019557">
    <property type="entry name" value="AminoTfrase-like_pln_mobile"/>
</dbReference>
<evidence type="ECO:0000259" key="2">
    <source>
        <dbReference type="Pfam" id="PF10536"/>
    </source>
</evidence>
<feature type="domain" description="Aminotransferase-like plant mobile" evidence="2">
    <location>
        <begin position="4"/>
        <end position="214"/>
    </location>
</feature>
<dbReference type="Pfam" id="PF10536">
    <property type="entry name" value="PMD"/>
    <property type="match status" value="1"/>
</dbReference>
<reference evidence="3" key="1">
    <citation type="submission" date="2020-06" db="EMBL/GenBank/DDBJ databases">
        <authorList>
            <person name="Li T."/>
            <person name="Hu X."/>
            <person name="Zhang T."/>
            <person name="Song X."/>
            <person name="Zhang H."/>
            <person name="Dai N."/>
            <person name="Sheng W."/>
            <person name="Hou X."/>
            <person name="Wei L."/>
        </authorList>
    </citation>
    <scope>NUCLEOTIDE SEQUENCE</scope>
    <source>
        <strain evidence="3">KEN1</strain>
        <tissue evidence="3">Leaf</tissue>
    </source>
</reference>